<dbReference type="PANTHER" id="PTHR43371:SF1">
    <property type="entry name" value="RIBONUCLEOSIDE-DIPHOSPHATE REDUCTASE"/>
    <property type="match status" value="1"/>
</dbReference>
<dbReference type="SUPFAM" id="SSF51998">
    <property type="entry name" value="PFL-like glycyl radical enzymes"/>
    <property type="match status" value="1"/>
</dbReference>
<feature type="domain" description="Ribonucleotide reductase large subunit C-terminal" evidence="5">
    <location>
        <begin position="2"/>
        <end position="110"/>
    </location>
</feature>
<comment type="cofactor">
    <cofactor evidence="1">
        <name>adenosylcob(III)alamin</name>
        <dbReference type="ChEBI" id="CHEBI:18408"/>
    </cofactor>
</comment>
<protein>
    <submittedName>
        <fullName evidence="6">Ribonucleotide-diphosphate reductase subunit alpha</fullName>
    </submittedName>
</protein>
<dbReference type="GO" id="GO:0004748">
    <property type="term" value="F:ribonucleoside-diphosphate reductase activity, thioredoxin disulfide as acceptor"/>
    <property type="evidence" value="ECO:0007669"/>
    <property type="project" value="TreeGrafter"/>
</dbReference>
<sequence>MDTASEVGVMNKVGGGASGYFGHIRPRGSVIKDNGTSDGTFNFAKLYDTIINVISQGTTRRGQFAGYIDVEHADIDEWLDIQSDENPIQVMYYGVCIGRKWLEEMKAGDQQKRKIWGKIIKRRCETGIPYLFFRDNVNENKPDVYIDKSLQIYH</sequence>
<evidence type="ECO:0000256" key="4">
    <source>
        <dbReference type="ARBA" id="ARBA00023285"/>
    </source>
</evidence>
<dbReference type="InterPro" id="IPR000788">
    <property type="entry name" value="RNR_lg_C"/>
</dbReference>
<name>A0A8S5ULP8_9CAUD</name>
<evidence type="ECO:0000256" key="2">
    <source>
        <dbReference type="ARBA" id="ARBA00022628"/>
    </source>
</evidence>
<evidence type="ECO:0000313" key="6">
    <source>
        <dbReference type="EMBL" id="DAF95408.1"/>
    </source>
</evidence>
<dbReference type="Pfam" id="PF02867">
    <property type="entry name" value="Ribonuc_red_lgC"/>
    <property type="match status" value="1"/>
</dbReference>
<evidence type="ECO:0000259" key="5">
    <source>
        <dbReference type="Pfam" id="PF02867"/>
    </source>
</evidence>
<reference evidence="6" key="1">
    <citation type="journal article" date="2021" name="Proc. Natl. Acad. Sci. U.S.A.">
        <title>A Catalog of Tens of Thousands of Viruses from Human Metagenomes Reveals Hidden Associations with Chronic Diseases.</title>
        <authorList>
            <person name="Tisza M.J."/>
            <person name="Buck C.B."/>
        </authorList>
    </citation>
    <scope>NUCLEOTIDE SEQUENCE</scope>
    <source>
        <strain evidence="6">CtCo31</strain>
    </source>
</reference>
<keyword evidence="3" id="KW-0560">Oxidoreductase</keyword>
<organism evidence="6">
    <name type="scientific">Myoviridae sp. ctCo31</name>
    <dbReference type="NCBI Taxonomy" id="2825053"/>
    <lineage>
        <taxon>Viruses</taxon>
        <taxon>Duplodnaviria</taxon>
        <taxon>Heunggongvirae</taxon>
        <taxon>Uroviricota</taxon>
        <taxon>Caudoviricetes</taxon>
    </lineage>
</organism>
<keyword evidence="2" id="KW-0846">Cobalamin</keyword>
<dbReference type="InterPro" id="IPR050862">
    <property type="entry name" value="RdRp_reductase_class-2"/>
</dbReference>
<proteinExistence type="predicted"/>
<dbReference type="PANTHER" id="PTHR43371">
    <property type="entry name" value="VITAMIN B12-DEPENDENT RIBONUCLEOTIDE REDUCTASE"/>
    <property type="match status" value="1"/>
</dbReference>
<dbReference type="Gene3D" id="3.20.70.20">
    <property type="match status" value="1"/>
</dbReference>
<dbReference type="EMBL" id="BK016109">
    <property type="protein sequence ID" value="DAF95408.1"/>
    <property type="molecule type" value="Genomic_DNA"/>
</dbReference>
<dbReference type="GO" id="GO:0031419">
    <property type="term" value="F:cobalamin binding"/>
    <property type="evidence" value="ECO:0007669"/>
    <property type="project" value="UniProtKB-KW"/>
</dbReference>
<evidence type="ECO:0000256" key="1">
    <source>
        <dbReference type="ARBA" id="ARBA00001922"/>
    </source>
</evidence>
<evidence type="ECO:0000256" key="3">
    <source>
        <dbReference type="ARBA" id="ARBA00023002"/>
    </source>
</evidence>
<keyword evidence="4" id="KW-0170">Cobalt</keyword>
<accession>A0A8S5ULP8</accession>